<name>K2KWS1_9GAMM</name>
<feature type="signal peptide" evidence="2">
    <location>
        <begin position="1"/>
        <end position="23"/>
    </location>
</feature>
<organism evidence="3 4">
    <name type="scientific">Idiomarina xiamenensis 10-D-4</name>
    <dbReference type="NCBI Taxonomy" id="740709"/>
    <lineage>
        <taxon>Bacteria</taxon>
        <taxon>Pseudomonadati</taxon>
        <taxon>Pseudomonadota</taxon>
        <taxon>Gammaproteobacteria</taxon>
        <taxon>Alteromonadales</taxon>
        <taxon>Idiomarinaceae</taxon>
        <taxon>Idiomarina</taxon>
    </lineage>
</organism>
<dbReference type="Proteomes" id="UP000014115">
    <property type="component" value="Unassembled WGS sequence"/>
</dbReference>
<evidence type="ECO:0000313" key="3">
    <source>
        <dbReference type="EMBL" id="EKE82100.1"/>
    </source>
</evidence>
<keyword evidence="2" id="KW-0732">Signal</keyword>
<feature type="chain" id="PRO_5003860189" evidence="2">
    <location>
        <begin position="24"/>
        <end position="832"/>
    </location>
</feature>
<dbReference type="InterPro" id="IPR020008">
    <property type="entry name" value="GlyGly_CTERM"/>
</dbReference>
<dbReference type="SUPFAM" id="SSF55486">
    <property type="entry name" value="Metalloproteases ('zincins'), catalytic domain"/>
    <property type="match status" value="1"/>
</dbReference>
<evidence type="ECO:0000313" key="4">
    <source>
        <dbReference type="Proteomes" id="UP000014115"/>
    </source>
</evidence>
<evidence type="ECO:0000256" key="1">
    <source>
        <dbReference type="SAM" id="MobiDB-lite"/>
    </source>
</evidence>
<dbReference type="InterPro" id="IPR024079">
    <property type="entry name" value="MetalloPept_cat_dom_sf"/>
</dbReference>
<dbReference type="OrthoDB" id="7053703at2"/>
<proteinExistence type="predicted"/>
<dbReference type="AlphaFoldDB" id="K2KWS1"/>
<protein>
    <submittedName>
        <fullName evidence="3">Extracellular metal-dependent peptidase</fullName>
    </submittedName>
</protein>
<dbReference type="NCBIfam" id="TIGR03501">
    <property type="entry name" value="GlyGly_CTERM"/>
    <property type="match status" value="1"/>
</dbReference>
<feature type="region of interest" description="Disordered" evidence="1">
    <location>
        <begin position="787"/>
        <end position="808"/>
    </location>
</feature>
<sequence length="832" mass="91177">MNKWLMIILALALSLPISIPSWAQTSDSNRQLGLVEFSAKLTSDALFAGQTYTFDIPEQGLVNYTVSSVRQRHGVTRVTLKSTEQQPPVMAIATVKGGQLAIDFAFGLNIYQARLIDGEWQFVQRQLSVASGHQTLASSVLSSVQQPLQQQKLNVTVTRYHTDQRSLNRVAQAAPLENQTVRVLLAYDQSATDYHQGEIETELDQAMAFANEAYLASDAGITLEWDYFRYPASFTVNSSTGDSEQAQLLANTNFRLSLISGDYDVVHVVTANNNADFGGIAYDSLFYPQDDYREYPISGGGKRGVYWAMTLASQIYGGYTIAHEIGHNLGLQHDRYTLAENANEGSGGEQYDGAIPYGYGDPAADFYTIMGYYEACSRGGAIGNCRRALVFSDPDKQINGAAAGIAEPAADAADASRFLSLAFADFRTAWANYDLVEMSRRIDGALTLSLPGTNQKKRLLLDDNCRAANYSQSLREYPGHAGAFYLSDVLDENVSEVTIGDEDVVEDYCVNVLAGQEDSATGRVNWQNRGQVVYFDNGQASAVTPIVQSFSESGLSYSLTVPPALDNTQFVLMSPFLDCKADGRRCIPFSPLTSLGDGIYENFDRAALDQMVTAEVTGTGTERRVNLTFPNGEAGLQNFIRTAVTRDTPAQDDNRYRGSYAAVNNLFETQSMPLYLVAYDDNYRPQTAVKLQVNYAANAEMAVAVSILDRRADYDDGVRVRFLNSDPYTARFSINGERRRLVVNPTSDLNIYRLTNLLDEQPTTDQSLLLTISDSEGAVLSEARVTINGEPEPGSTPPPTSNSDGGSSGGHLGWLSLLGLLLLGWRRLRQPT</sequence>
<comment type="caution">
    <text evidence="3">The sequence shown here is derived from an EMBL/GenBank/DDBJ whole genome shotgun (WGS) entry which is preliminary data.</text>
</comment>
<dbReference type="eggNOG" id="COG3291">
    <property type="taxonomic scope" value="Bacteria"/>
</dbReference>
<reference evidence="3 4" key="1">
    <citation type="journal article" date="2012" name="J. Bacteriol.">
        <title>Genome Sequence of Idiomarina xiamenensis Type Strain 10-D-4.</title>
        <authorList>
            <person name="Lai Q."/>
            <person name="Wang L."/>
            <person name="Wang W."/>
            <person name="Shao Z."/>
        </authorList>
    </citation>
    <scope>NUCLEOTIDE SEQUENCE [LARGE SCALE GENOMIC DNA]</scope>
    <source>
        <strain evidence="3 4">10-D-4</strain>
    </source>
</reference>
<dbReference type="PATRIC" id="fig|740709.3.peg.2021"/>
<dbReference type="GO" id="GO:0008237">
    <property type="term" value="F:metallopeptidase activity"/>
    <property type="evidence" value="ECO:0007669"/>
    <property type="project" value="InterPro"/>
</dbReference>
<evidence type="ECO:0000256" key="2">
    <source>
        <dbReference type="SAM" id="SignalP"/>
    </source>
</evidence>
<keyword evidence="4" id="KW-1185">Reference proteome</keyword>
<gene>
    <name evidence="3" type="ORF">A10D4_09994</name>
</gene>
<dbReference type="Pfam" id="PF13688">
    <property type="entry name" value="Reprolysin_5"/>
    <property type="match status" value="1"/>
</dbReference>
<accession>K2KWS1</accession>
<dbReference type="Gene3D" id="3.40.390.10">
    <property type="entry name" value="Collagenase (Catalytic Domain)"/>
    <property type="match status" value="1"/>
</dbReference>
<dbReference type="EMBL" id="AMRG01000012">
    <property type="protein sequence ID" value="EKE82100.1"/>
    <property type="molecule type" value="Genomic_DNA"/>
</dbReference>
<dbReference type="RefSeq" id="WP_008489302.1">
    <property type="nucleotide sequence ID" value="NZ_AMRG01000012.1"/>
</dbReference>
<dbReference type="STRING" id="740709.A10D4_09994"/>